<evidence type="ECO:0000313" key="1">
    <source>
        <dbReference type="EMBL" id="ORB77177.1"/>
    </source>
</evidence>
<gene>
    <name evidence="1" type="ORF">BST46_26000</name>
</gene>
<evidence type="ECO:0000313" key="2">
    <source>
        <dbReference type="Proteomes" id="UP000192847"/>
    </source>
</evidence>
<dbReference type="Proteomes" id="UP000192847">
    <property type="component" value="Unassembled WGS sequence"/>
</dbReference>
<comment type="caution">
    <text evidence="1">The sequence shown here is derived from an EMBL/GenBank/DDBJ whole genome shotgun (WGS) entry which is preliminary data.</text>
</comment>
<keyword evidence="2" id="KW-1185">Reference proteome</keyword>
<name>A0ABX3TEI9_9MYCO</name>
<organism evidence="1 2">
    <name type="scientific">Mycobacterium timonense</name>
    <dbReference type="NCBI Taxonomy" id="701043"/>
    <lineage>
        <taxon>Bacteria</taxon>
        <taxon>Bacillati</taxon>
        <taxon>Actinomycetota</taxon>
        <taxon>Actinomycetes</taxon>
        <taxon>Mycobacteriales</taxon>
        <taxon>Mycobacteriaceae</taxon>
        <taxon>Mycobacterium</taxon>
        <taxon>Mycobacterium avium complex (MAC)</taxon>
    </lineage>
</organism>
<sequence length="105" mass="10814">MVGAVIVSVALVAVVIVRAGPVKSLLADNLDVAATQAAVQGVLTDSTTGYGLHDVKDVTCNTVAATNLVDRLGDLAGHIHGSPFFAAIRRLFSQGGQRISDLRSC</sequence>
<proteinExistence type="predicted"/>
<protein>
    <recommendedName>
        <fullName evidence="3">DUF732 domain-containing protein</fullName>
    </recommendedName>
</protein>
<dbReference type="EMBL" id="MVIL01000249">
    <property type="protein sequence ID" value="ORB77177.1"/>
    <property type="molecule type" value="Genomic_DNA"/>
</dbReference>
<evidence type="ECO:0008006" key="3">
    <source>
        <dbReference type="Google" id="ProtNLM"/>
    </source>
</evidence>
<reference evidence="1 2" key="1">
    <citation type="submission" date="2017-02" db="EMBL/GenBank/DDBJ databases">
        <title>The new phylogeny of genus Mycobacterium.</title>
        <authorList>
            <person name="Tortoli E."/>
            <person name="Trovato A."/>
            <person name="Cirillo D.M."/>
        </authorList>
    </citation>
    <scope>NUCLEOTIDE SEQUENCE [LARGE SCALE GENOMIC DNA]</scope>
    <source>
        <strain evidence="1 2">CCUG 56329</strain>
    </source>
</reference>
<accession>A0ABX3TEI9</accession>